<feature type="domain" description="NADP-dependent oxidoreductase" evidence="1">
    <location>
        <begin position="62"/>
        <end position="242"/>
    </location>
</feature>
<proteinExistence type="predicted"/>
<dbReference type="PANTHER" id="PTHR43312">
    <property type="entry name" value="D-THREO-ALDOSE 1-DEHYDROGENASE"/>
    <property type="match status" value="1"/>
</dbReference>
<dbReference type="STRING" id="156889.Mmc1_2110"/>
<evidence type="ECO:0000259" key="1">
    <source>
        <dbReference type="Pfam" id="PF00248"/>
    </source>
</evidence>
<dbReference type="NCBIfam" id="TIGR01409">
    <property type="entry name" value="TAT_signal_seq"/>
    <property type="match status" value="1"/>
</dbReference>
<reference evidence="2 3" key="2">
    <citation type="journal article" date="2012" name="Int. J. Syst. Evol. Microbiol.">
        <title>Magnetococcus marinus gen. nov., sp. nov., a marine, magnetotactic bacterium that represents a novel lineage (Magnetococcaceae fam. nov.; Magnetococcales ord. nov.) at the base of the Alphaproteobacteria.</title>
        <authorList>
            <person name="Bazylinski D.A."/>
            <person name="Williams T.J."/>
            <person name="Lefevre C.T."/>
            <person name="Berg R.J."/>
            <person name="Zhang C.L."/>
            <person name="Bowser S.S."/>
            <person name="Dean A.J."/>
            <person name="Beveridge T.J."/>
        </authorList>
    </citation>
    <scope>NUCLEOTIDE SEQUENCE [LARGE SCALE GENOMIC DNA]</scope>
    <source>
        <strain evidence="3">ATCC BAA-1437 / JCM 17883 / MC-1</strain>
    </source>
</reference>
<dbReference type="EMBL" id="CP000471">
    <property type="protein sequence ID" value="ABK44611.1"/>
    <property type="molecule type" value="Genomic_DNA"/>
</dbReference>
<dbReference type="HOGENOM" id="CLU_023205_3_3_5"/>
<dbReference type="InterPro" id="IPR036812">
    <property type="entry name" value="NAD(P)_OxRdtase_dom_sf"/>
</dbReference>
<keyword evidence="3" id="KW-1185">Reference proteome</keyword>
<protein>
    <submittedName>
        <fullName evidence="2">Aldo/keto reductase</fullName>
    </submittedName>
</protein>
<dbReference type="PROSITE" id="PS51318">
    <property type="entry name" value="TAT"/>
    <property type="match status" value="1"/>
</dbReference>
<organism evidence="2 3">
    <name type="scientific">Magnetococcus marinus (strain ATCC BAA-1437 / JCM 17883 / MC-1)</name>
    <dbReference type="NCBI Taxonomy" id="156889"/>
    <lineage>
        <taxon>Bacteria</taxon>
        <taxon>Pseudomonadati</taxon>
        <taxon>Pseudomonadota</taxon>
        <taxon>Magnetococcia</taxon>
        <taxon>Magnetococcales</taxon>
        <taxon>Magnetococcaceae</taxon>
        <taxon>Magnetococcus</taxon>
    </lineage>
</organism>
<dbReference type="Pfam" id="PF00248">
    <property type="entry name" value="Aldo_ket_red"/>
    <property type="match status" value="1"/>
</dbReference>
<dbReference type="InterPro" id="IPR023210">
    <property type="entry name" value="NADP_OxRdtase_dom"/>
</dbReference>
<dbReference type="eggNOG" id="COG1453">
    <property type="taxonomic scope" value="Bacteria"/>
</dbReference>
<sequence length="396" mass="43417" precursor="true">MERRTFIKGTLTTAGAAVASTLWAESAQAEPKQPRIEQYRKLGKTDINMSDISFGAGRLSSASLVLRAIQRGINYIDTAPDYGPSEAAIGEALSKYKQRDKLVIASKFCQPGYHLPLGSKKADYIAAVEGSLRRMGCDYLDVVFTHALGSDKSLEQESQRLHDGEMLAAYAELKQQGKVRYLATSSHGPYNMETLLLEAVNGGYYDIIMPAFNFMKFPRLEQVIQAAQQKGVGVIAMKTLAGAKDSLGERQEGSFEQAAFKWVLKHPQVAGLVISFRKTSELDLFLGASGQAFAMADQKVLDRYAALYGNHYCRTGCSDCERSCEVGVPVGEILRQRMYFEDYGDEKLAMQLYSRLSTNAQACVGCDQAACAGQCRYGVPIQAALVGAHRMLTLES</sequence>
<dbReference type="CDD" id="cd19105">
    <property type="entry name" value="AKR_unchar"/>
    <property type="match status" value="1"/>
</dbReference>
<dbReference type="RefSeq" id="WP_011713739.1">
    <property type="nucleotide sequence ID" value="NC_008576.1"/>
</dbReference>
<dbReference type="InterPro" id="IPR006311">
    <property type="entry name" value="TAT_signal"/>
</dbReference>
<dbReference type="SUPFAM" id="SSF51430">
    <property type="entry name" value="NAD(P)-linked oxidoreductase"/>
    <property type="match status" value="1"/>
</dbReference>
<dbReference type="AlphaFoldDB" id="A0L9G8"/>
<evidence type="ECO:0000313" key="3">
    <source>
        <dbReference type="Proteomes" id="UP000002586"/>
    </source>
</evidence>
<dbReference type="Proteomes" id="UP000002586">
    <property type="component" value="Chromosome"/>
</dbReference>
<dbReference type="InterPro" id="IPR053135">
    <property type="entry name" value="AKR2_Oxidoreductase"/>
</dbReference>
<name>A0L9G8_MAGMM</name>
<dbReference type="InterPro" id="IPR019546">
    <property type="entry name" value="TAT_signal_bac_arc"/>
</dbReference>
<reference evidence="3" key="1">
    <citation type="journal article" date="2009" name="Appl. Environ. Microbiol.">
        <title>Complete genome sequence of the chemolithoautotrophic marine magnetotactic coccus strain MC-1.</title>
        <authorList>
            <person name="Schubbe S."/>
            <person name="Williams T.J."/>
            <person name="Xie G."/>
            <person name="Kiss H.E."/>
            <person name="Brettin T.S."/>
            <person name="Martinez D."/>
            <person name="Ross C.A."/>
            <person name="Schuler D."/>
            <person name="Cox B.L."/>
            <person name="Nealson K.H."/>
            <person name="Bazylinski D.A."/>
        </authorList>
    </citation>
    <scope>NUCLEOTIDE SEQUENCE [LARGE SCALE GENOMIC DNA]</scope>
    <source>
        <strain evidence="3">ATCC BAA-1437 / JCM 17883 / MC-1</strain>
    </source>
</reference>
<dbReference type="PANTHER" id="PTHR43312:SF1">
    <property type="entry name" value="NADP-DEPENDENT OXIDOREDUCTASE DOMAIN-CONTAINING PROTEIN"/>
    <property type="match status" value="1"/>
</dbReference>
<accession>A0L9G8</accession>
<gene>
    <name evidence="2" type="ordered locus">Mmc1_2110</name>
</gene>
<evidence type="ECO:0000313" key="2">
    <source>
        <dbReference type="EMBL" id="ABK44611.1"/>
    </source>
</evidence>
<dbReference type="OrthoDB" id="9803483at2"/>
<dbReference type="KEGG" id="mgm:Mmc1_2110"/>
<dbReference type="Gene3D" id="3.20.20.100">
    <property type="entry name" value="NADP-dependent oxidoreductase domain"/>
    <property type="match status" value="1"/>
</dbReference>